<gene>
    <name evidence="2" type="ORF">K1I37_03190</name>
</gene>
<dbReference type="SUPFAM" id="SSF47090">
    <property type="entry name" value="PGBD-like"/>
    <property type="match status" value="2"/>
</dbReference>
<evidence type="ECO:0000256" key="1">
    <source>
        <dbReference type="ARBA" id="ARBA00022801"/>
    </source>
</evidence>
<dbReference type="PANTHER" id="PTHR33308">
    <property type="entry name" value="PEPTIDOGLYCAN HYDROLASE FLGJ"/>
    <property type="match status" value="1"/>
</dbReference>
<dbReference type="GO" id="GO:0004040">
    <property type="term" value="F:amidase activity"/>
    <property type="evidence" value="ECO:0007669"/>
    <property type="project" value="InterPro"/>
</dbReference>
<sequence>MKFGRLLAVGAMPMVLSVAVPVVAHAQAVEPTLQVGSTGSAVKTLQQDLKALGYSVGSIDGEFGPSTLAAVKSFQTAHNLEADGVVGPATWSAILSKTQGKSFTNVDLRYSAPSDITDSSIDKFLQSNQSPMTGLGQSFITAQNTYGVDANYLVAHAILESAWGKSQIAQAKNNLFGYGAYDSNPGDDAGMFPSDAYAIQFQAWEVRNNYLNPGSSEYVSPTLKGMNVHYATDPNWASSIGSLMNELAGSAGGSVNQYQQYPSSSAVPQAQSDTEPVYYLNNASGTAQSNAYYGGVPYYPSVSAGISDMFFGPLKSGSSGEGVDEIQRYLNQQIGAGLTVDGQFGAGTQAAVKKFEKKMGLSQNGVWSFAMWNKYIYTGPAPTVSVGQGVVIDQVAQGMAGAYVVPWYHIAGEGWVDAQDVKLTNVYRLTVANPTSTNSSIPVYGSSDMTDEIATLHAGDFVVAQTPTATGGVYQIQIAVQSSDTSDGQAPGTPLTGYVSTADAKLTAQQ</sequence>
<dbReference type="InterPro" id="IPR051056">
    <property type="entry name" value="Glycosyl_Hydrolase_73"/>
</dbReference>
<protein>
    <submittedName>
        <fullName evidence="2">Peptidoglycan-binding protein</fullName>
    </submittedName>
</protein>
<dbReference type="Pfam" id="PF01471">
    <property type="entry name" value="PG_binding_1"/>
    <property type="match status" value="2"/>
</dbReference>
<evidence type="ECO:0000313" key="2">
    <source>
        <dbReference type="EMBL" id="UNO49565.1"/>
    </source>
</evidence>
<dbReference type="Pfam" id="PF01832">
    <property type="entry name" value="Glucosaminidase"/>
    <property type="match status" value="1"/>
</dbReference>
<dbReference type="eggNOG" id="COG4193">
    <property type="taxonomic scope" value="Bacteria"/>
</dbReference>
<keyword evidence="3" id="KW-1185">Reference proteome</keyword>
<dbReference type="KEGG" id="aaco:K1I37_03190"/>
<proteinExistence type="predicted"/>
<dbReference type="InterPro" id="IPR002901">
    <property type="entry name" value="MGlyc_endo_b_GlcNAc-like_dom"/>
</dbReference>
<dbReference type="EMBL" id="CP080467">
    <property type="protein sequence ID" value="UNO49565.1"/>
    <property type="molecule type" value="Genomic_DNA"/>
</dbReference>
<dbReference type="SMART" id="SM00047">
    <property type="entry name" value="LYZ2"/>
    <property type="match status" value="1"/>
</dbReference>
<dbReference type="Gene3D" id="1.10.101.10">
    <property type="entry name" value="PGBD-like superfamily/PGBD"/>
    <property type="match status" value="2"/>
</dbReference>
<dbReference type="Proteomes" id="UP000829401">
    <property type="component" value="Chromosome"/>
</dbReference>
<dbReference type="AlphaFoldDB" id="T0CQQ1"/>
<name>T0CQQ1_ALIAG</name>
<dbReference type="InterPro" id="IPR002477">
    <property type="entry name" value="Peptidoglycan-bd-like"/>
</dbReference>
<evidence type="ECO:0000313" key="3">
    <source>
        <dbReference type="Proteomes" id="UP000829401"/>
    </source>
</evidence>
<organism evidence="2 3">
    <name type="scientific">Alicyclobacillus acidoterrestris (strain ATCC 49025 / DSM 3922 / CIP 106132 / NCIMB 13137 / GD3B)</name>
    <dbReference type="NCBI Taxonomy" id="1356854"/>
    <lineage>
        <taxon>Bacteria</taxon>
        <taxon>Bacillati</taxon>
        <taxon>Bacillota</taxon>
        <taxon>Bacilli</taxon>
        <taxon>Bacillales</taxon>
        <taxon>Alicyclobacillaceae</taxon>
        <taxon>Alicyclobacillus</taxon>
    </lineage>
</organism>
<dbReference type="RefSeq" id="WP_021298449.1">
    <property type="nucleotide sequence ID" value="NZ_AURB01000191.1"/>
</dbReference>
<dbReference type="PANTHER" id="PTHR33308:SF9">
    <property type="entry name" value="PEPTIDOGLYCAN HYDROLASE FLGJ"/>
    <property type="match status" value="1"/>
</dbReference>
<keyword evidence="1" id="KW-0378">Hydrolase</keyword>
<dbReference type="InterPro" id="IPR036366">
    <property type="entry name" value="PGBDSf"/>
</dbReference>
<accession>A0A9E6ZSB6</accession>
<dbReference type="STRING" id="1356854.N007_16560"/>
<accession>T0CQQ1</accession>
<dbReference type="Gene3D" id="1.10.530.10">
    <property type="match status" value="1"/>
</dbReference>
<reference evidence="3" key="1">
    <citation type="journal article" date="2022" name="G3 (Bethesda)">
        <title>Unveiling the complete genome sequence of Alicyclobacillus acidoterrestris DSM 3922T, a taint-producing strain.</title>
        <authorList>
            <person name="Leonardo I.C."/>
            <person name="Barreto Crespo M.T."/>
            <person name="Gaspar F.B."/>
        </authorList>
    </citation>
    <scope>NUCLEOTIDE SEQUENCE [LARGE SCALE GENOMIC DNA]</scope>
    <source>
        <strain evidence="3">DSM 3922</strain>
    </source>
</reference>
<dbReference type="eggNOG" id="COG3409">
    <property type="taxonomic scope" value="Bacteria"/>
</dbReference>
<dbReference type="InterPro" id="IPR036365">
    <property type="entry name" value="PGBD-like_sf"/>
</dbReference>